<reference evidence="2" key="1">
    <citation type="journal article" date="2013" name="Nature">
        <title>Draft genome of the wheat A-genome progenitor Triticum urartu.</title>
        <authorList>
            <person name="Ling H.Q."/>
            <person name="Zhao S."/>
            <person name="Liu D."/>
            <person name="Wang J."/>
            <person name="Sun H."/>
            <person name="Zhang C."/>
            <person name="Fan H."/>
            <person name="Li D."/>
            <person name="Dong L."/>
            <person name="Tao Y."/>
            <person name="Gao C."/>
            <person name="Wu H."/>
            <person name="Li Y."/>
            <person name="Cui Y."/>
            <person name="Guo X."/>
            <person name="Zheng S."/>
            <person name="Wang B."/>
            <person name="Yu K."/>
            <person name="Liang Q."/>
            <person name="Yang W."/>
            <person name="Lou X."/>
            <person name="Chen J."/>
            <person name="Feng M."/>
            <person name="Jian J."/>
            <person name="Zhang X."/>
            <person name="Luo G."/>
            <person name="Jiang Y."/>
            <person name="Liu J."/>
            <person name="Wang Z."/>
            <person name="Sha Y."/>
            <person name="Zhang B."/>
            <person name="Wu H."/>
            <person name="Tang D."/>
            <person name="Shen Q."/>
            <person name="Xue P."/>
            <person name="Zou S."/>
            <person name="Wang X."/>
            <person name="Liu X."/>
            <person name="Wang F."/>
            <person name="Yang Y."/>
            <person name="An X."/>
            <person name="Dong Z."/>
            <person name="Zhang K."/>
            <person name="Zhang X."/>
            <person name="Luo M.C."/>
            <person name="Dvorak J."/>
            <person name="Tong Y."/>
            <person name="Wang J."/>
            <person name="Yang H."/>
            <person name="Li Z."/>
            <person name="Wang D."/>
            <person name="Zhang A."/>
            <person name="Wang J."/>
        </authorList>
    </citation>
    <scope>NUCLEOTIDE SEQUENCE</scope>
    <source>
        <strain evidence="2">cv. G1812</strain>
    </source>
</reference>
<accession>A0A8R7K2C7</accession>
<sequence length="78" mass="8503">MLLPASARGISFPFLLVLVSSLVSGSTRLRLTLMVFLSIRKTCLVGHGFQQEHGPDYHETFAPAKPYACGLCSPLVRV</sequence>
<name>A0A8R7K2C7_TRIUA</name>
<organism evidence="1 2">
    <name type="scientific">Triticum urartu</name>
    <name type="common">Red wild einkorn</name>
    <name type="synonym">Crithodium urartu</name>
    <dbReference type="NCBI Taxonomy" id="4572"/>
    <lineage>
        <taxon>Eukaryota</taxon>
        <taxon>Viridiplantae</taxon>
        <taxon>Streptophyta</taxon>
        <taxon>Embryophyta</taxon>
        <taxon>Tracheophyta</taxon>
        <taxon>Spermatophyta</taxon>
        <taxon>Magnoliopsida</taxon>
        <taxon>Liliopsida</taxon>
        <taxon>Poales</taxon>
        <taxon>Poaceae</taxon>
        <taxon>BOP clade</taxon>
        <taxon>Pooideae</taxon>
        <taxon>Triticodae</taxon>
        <taxon>Triticeae</taxon>
        <taxon>Triticinae</taxon>
        <taxon>Triticum</taxon>
    </lineage>
</organism>
<reference evidence="1" key="2">
    <citation type="submission" date="2018-03" db="EMBL/GenBank/DDBJ databases">
        <title>The Triticum urartu genome reveals the dynamic nature of wheat genome evolution.</title>
        <authorList>
            <person name="Ling H."/>
            <person name="Ma B."/>
            <person name="Shi X."/>
            <person name="Liu H."/>
            <person name="Dong L."/>
            <person name="Sun H."/>
            <person name="Cao Y."/>
            <person name="Gao Q."/>
            <person name="Zheng S."/>
            <person name="Li Y."/>
            <person name="Yu Y."/>
            <person name="Du H."/>
            <person name="Qi M."/>
            <person name="Li Y."/>
            <person name="Yu H."/>
            <person name="Cui Y."/>
            <person name="Wang N."/>
            <person name="Chen C."/>
            <person name="Wu H."/>
            <person name="Zhao Y."/>
            <person name="Zhang J."/>
            <person name="Li Y."/>
            <person name="Zhou W."/>
            <person name="Zhang B."/>
            <person name="Hu W."/>
            <person name="Eijk M."/>
            <person name="Tang J."/>
            <person name="Witsenboer H."/>
            <person name="Zhao S."/>
            <person name="Li Z."/>
            <person name="Zhang A."/>
            <person name="Wang D."/>
            <person name="Liang C."/>
        </authorList>
    </citation>
    <scope>NUCLEOTIDE SEQUENCE [LARGE SCALE GENOMIC DNA]</scope>
    <source>
        <strain evidence="1">cv. G1812</strain>
    </source>
</reference>
<evidence type="ECO:0000313" key="1">
    <source>
        <dbReference type="EnsemblPlants" id="TuG1812G0100003237.01.T01"/>
    </source>
</evidence>
<protein>
    <submittedName>
        <fullName evidence="1">Uncharacterized protein</fullName>
    </submittedName>
</protein>
<keyword evidence="2" id="KW-1185">Reference proteome</keyword>
<dbReference type="Gramene" id="TuG1812G0100003237.01.T01">
    <property type="protein sequence ID" value="TuG1812G0100003237.01.T01"/>
    <property type="gene ID" value="TuG1812G0100003237.01"/>
</dbReference>
<evidence type="ECO:0000313" key="2">
    <source>
        <dbReference type="Proteomes" id="UP000015106"/>
    </source>
</evidence>
<dbReference type="EnsemblPlants" id="TuG1812G0100003237.01.T01">
    <property type="protein sequence ID" value="TuG1812G0100003237.01.T01"/>
    <property type="gene ID" value="TuG1812G0100003237.01"/>
</dbReference>
<proteinExistence type="predicted"/>
<dbReference type="Proteomes" id="UP000015106">
    <property type="component" value="Chromosome 1"/>
</dbReference>
<reference evidence="1" key="3">
    <citation type="submission" date="2022-06" db="UniProtKB">
        <authorList>
            <consortium name="EnsemblPlants"/>
        </authorList>
    </citation>
    <scope>IDENTIFICATION</scope>
</reference>
<dbReference type="AlphaFoldDB" id="A0A8R7K2C7"/>